<name>A0A0D0CFY1_9AGAM</name>
<organism evidence="2 3">
    <name type="scientific">Paxillus rubicundulus Ve08.2h10</name>
    <dbReference type="NCBI Taxonomy" id="930991"/>
    <lineage>
        <taxon>Eukaryota</taxon>
        <taxon>Fungi</taxon>
        <taxon>Dikarya</taxon>
        <taxon>Basidiomycota</taxon>
        <taxon>Agaricomycotina</taxon>
        <taxon>Agaricomycetes</taxon>
        <taxon>Agaricomycetidae</taxon>
        <taxon>Boletales</taxon>
        <taxon>Paxilineae</taxon>
        <taxon>Paxillaceae</taxon>
        <taxon>Paxillus</taxon>
    </lineage>
</organism>
<evidence type="ECO:0000313" key="3">
    <source>
        <dbReference type="Proteomes" id="UP000054538"/>
    </source>
</evidence>
<accession>A0A0D0CFY1</accession>
<protein>
    <submittedName>
        <fullName evidence="2">Unplaced genomic scaffold scaffold_933, whole genome shotgun sequence</fullName>
    </submittedName>
</protein>
<evidence type="ECO:0000256" key="1">
    <source>
        <dbReference type="SAM" id="MobiDB-lite"/>
    </source>
</evidence>
<reference evidence="3" key="2">
    <citation type="submission" date="2015-01" db="EMBL/GenBank/DDBJ databases">
        <title>Evolutionary Origins and Diversification of the Mycorrhizal Mutualists.</title>
        <authorList>
            <consortium name="DOE Joint Genome Institute"/>
            <consortium name="Mycorrhizal Genomics Consortium"/>
            <person name="Kohler A."/>
            <person name="Kuo A."/>
            <person name="Nagy L.G."/>
            <person name="Floudas D."/>
            <person name="Copeland A."/>
            <person name="Barry K.W."/>
            <person name="Cichocki N."/>
            <person name="Veneault-Fourrey C."/>
            <person name="LaButti K."/>
            <person name="Lindquist E.A."/>
            <person name="Lipzen A."/>
            <person name="Lundell T."/>
            <person name="Morin E."/>
            <person name="Murat C."/>
            <person name="Riley R."/>
            <person name="Ohm R."/>
            <person name="Sun H."/>
            <person name="Tunlid A."/>
            <person name="Henrissat B."/>
            <person name="Grigoriev I.V."/>
            <person name="Hibbett D.S."/>
            <person name="Martin F."/>
        </authorList>
    </citation>
    <scope>NUCLEOTIDE SEQUENCE [LARGE SCALE GENOMIC DNA]</scope>
    <source>
        <strain evidence="3">Ve08.2h10</strain>
    </source>
</reference>
<dbReference type="HOGENOM" id="CLU_2677826_0_0_1"/>
<feature type="compositionally biased region" description="Acidic residues" evidence="1">
    <location>
        <begin position="1"/>
        <end position="12"/>
    </location>
</feature>
<dbReference type="EMBL" id="KN825755">
    <property type="protein sequence ID" value="KIK81662.1"/>
    <property type="molecule type" value="Genomic_DNA"/>
</dbReference>
<feature type="compositionally biased region" description="Basic and acidic residues" evidence="1">
    <location>
        <begin position="21"/>
        <end position="36"/>
    </location>
</feature>
<dbReference type="Proteomes" id="UP000054538">
    <property type="component" value="Unassembled WGS sequence"/>
</dbReference>
<sequence length="75" mass="8186">SSPLEEVEDDQESNVPEEVVDDRLDTSGSKDPRDSDGVEDDADQQTSCALTQDYDGNSNVAEVNHSVVLENKISF</sequence>
<proteinExistence type="predicted"/>
<dbReference type="InParanoid" id="A0A0D0CFY1"/>
<keyword evidence="3" id="KW-1185">Reference proteome</keyword>
<feature type="non-terminal residue" evidence="2">
    <location>
        <position position="1"/>
    </location>
</feature>
<dbReference type="AlphaFoldDB" id="A0A0D0CFY1"/>
<evidence type="ECO:0000313" key="2">
    <source>
        <dbReference type="EMBL" id="KIK81662.1"/>
    </source>
</evidence>
<feature type="region of interest" description="Disordered" evidence="1">
    <location>
        <begin position="1"/>
        <end position="46"/>
    </location>
</feature>
<gene>
    <name evidence="2" type="ORF">PAXRUDRAFT_155566</name>
</gene>
<reference evidence="2 3" key="1">
    <citation type="submission" date="2014-04" db="EMBL/GenBank/DDBJ databases">
        <authorList>
            <consortium name="DOE Joint Genome Institute"/>
            <person name="Kuo A."/>
            <person name="Kohler A."/>
            <person name="Jargeat P."/>
            <person name="Nagy L.G."/>
            <person name="Floudas D."/>
            <person name="Copeland A."/>
            <person name="Barry K.W."/>
            <person name="Cichocki N."/>
            <person name="Veneault-Fourrey C."/>
            <person name="LaButti K."/>
            <person name="Lindquist E.A."/>
            <person name="Lipzen A."/>
            <person name="Lundell T."/>
            <person name="Morin E."/>
            <person name="Murat C."/>
            <person name="Sun H."/>
            <person name="Tunlid A."/>
            <person name="Henrissat B."/>
            <person name="Grigoriev I.V."/>
            <person name="Hibbett D.S."/>
            <person name="Martin F."/>
            <person name="Nordberg H.P."/>
            <person name="Cantor M.N."/>
            <person name="Hua S.X."/>
        </authorList>
    </citation>
    <scope>NUCLEOTIDE SEQUENCE [LARGE SCALE GENOMIC DNA]</scope>
    <source>
        <strain evidence="2 3">Ve08.2h10</strain>
    </source>
</reference>